<dbReference type="PANTHER" id="PTHR19446">
    <property type="entry name" value="REVERSE TRANSCRIPTASES"/>
    <property type="match status" value="1"/>
</dbReference>
<name>I2G5W2_USTHO</name>
<dbReference type="SUPFAM" id="SSF56672">
    <property type="entry name" value="DNA/RNA polymerases"/>
    <property type="match status" value="1"/>
</dbReference>
<keyword evidence="4" id="KW-1185">Reference proteome</keyword>
<feature type="region of interest" description="Disordered" evidence="1">
    <location>
        <begin position="1"/>
        <end position="56"/>
    </location>
</feature>
<dbReference type="Pfam" id="PF00078">
    <property type="entry name" value="RVT_1"/>
    <property type="match status" value="1"/>
</dbReference>
<organism evidence="3 4">
    <name type="scientific">Ustilago hordei</name>
    <name type="common">Barley covered smut fungus</name>
    <dbReference type="NCBI Taxonomy" id="120017"/>
    <lineage>
        <taxon>Eukaryota</taxon>
        <taxon>Fungi</taxon>
        <taxon>Dikarya</taxon>
        <taxon>Basidiomycota</taxon>
        <taxon>Ustilaginomycotina</taxon>
        <taxon>Ustilaginomycetes</taxon>
        <taxon>Ustilaginales</taxon>
        <taxon>Ustilaginaceae</taxon>
        <taxon>Ustilago</taxon>
    </lineage>
</organism>
<dbReference type="SUPFAM" id="SSF56219">
    <property type="entry name" value="DNase I-like"/>
    <property type="match status" value="1"/>
</dbReference>
<dbReference type="EMBL" id="CAGI01000193">
    <property type="protein sequence ID" value="CCF54555.1"/>
    <property type="molecule type" value="Genomic_DNA"/>
</dbReference>
<comment type="caution">
    <text evidence="3">The sequence shown here is derived from an EMBL/GenBank/DDBJ whole genome shotgun (WGS) entry which is preliminary data.</text>
</comment>
<accession>I2G5W2</accession>
<dbReference type="Proteomes" id="UP000006174">
    <property type="component" value="Unassembled WGS sequence"/>
</dbReference>
<feature type="domain" description="Reverse transcriptase" evidence="2">
    <location>
        <begin position="810"/>
        <end position="1082"/>
    </location>
</feature>
<dbReference type="STRING" id="1128400.I2G5W2"/>
<feature type="compositionally biased region" description="Low complexity" evidence="1">
    <location>
        <begin position="18"/>
        <end position="35"/>
    </location>
</feature>
<dbReference type="PROSITE" id="PS50878">
    <property type="entry name" value="RT_POL"/>
    <property type="match status" value="1"/>
</dbReference>
<evidence type="ECO:0000313" key="3">
    <source>
        <dbReference type="EMBL" id="CCF54555.1"/>
    </source>
</evidence>
<dbReference type="HOGENOM" id="CLU_240171_0_0_1"/>
<evidence type="ECO:0000259" key="2">
    <source>
        <dbReference type="PROSITE" id="PS50878"/>
    </source>
</evidence>
<feature type="region of interest" description="Disordered" evidence="1">
    <location>
        <begin position="534"/>
        <end position="554"/>
    </location>
</feature>
<evidence type="ECO:0000313" key="4">
    <source>
        <dbReference type="Proteomes" id="UP000006174"/>
    </source>
</evidence>
<gene>
    <name evidence="3" type="ORF">UHOR_01753</name>
</gene>
<sequence>MPADRSNRRPLTTIIPTSQPQASQAQGDGGDQASPPVDKPSDMEAESNPIEDEELLPEPDLDAFVPIYTGRHVWSARRSPPLVPFEDLPLPKTDRAKLPPCTIRWQFTGKFFPNRDEGPVLGSLRKQMCDFLHARKFKDANCMVNFPKGTGRNRMVDITVLQPHLAAASEAILVFRQAKLQRLFVGPALDFNYFVIEIQNLPYTATWTGTARLIWAALRQYVQLHDIWVHQVSYAADGKAPQDENIYLALVSVPKDADNCIDPSILAAIPGYIKIRDDDLPLAFAGRLDWCTTCKSKADRILTKAIKRPCISRLARKLLELSTSPTAIKTTLQSSSLTVSTWNCATLNSQDRIAALHNPSTPTAHRAILGRDCGIIFRNTKWQVEDSKIGDYFAYAKIRIPVDEPAIGTNIRLLHIWSIHAPPIHDARLEFWSRDVPNISILDAAAPGEHSAAIIGADWNAVPSPMIDDFPPTRSYSRLMPLGQLAQAGLVDSFRTLHPNGVAYTRHQVTHGQLVSARRIDSIWTSHSLVPYSQSVQTSPSTSDHSVVTLSRQSSKQRTELGPGIWRLHREAHLQPSFELRLSQYVQQLPQATSQPPIQAWYSFVERIRATTANIANSQRQQSQKRARKRNEISSKLSQIDIRHGDENRRRFLELLTMLRLIDRTEAADTVKKRRALHELNMFVPTAWIIPKLESRAFASLPALKDCEGTHESLAAKLDAIRRFYTTLFTPTSANQTSEEASSVLLSSVRRKISSATRHKCDSPFTVAELQAVLKRSVDDSAPGMDGVTYPLLRTLGEPALERLCAMGNALLRGHSLPDGEPNLRGVMLPKKGDLSQLKNYRPLSIAAVAFRILGGVVSSRLQAAAQEVIASTQTGFILGRHSASNVVTLYLLHYAVASGRHVDPIWILNLDQQKAYNRVRREWLLDCLLAYGFGSRFITYIRENYRHPTVCQSAEGHFTPPIPLQCGILQGDPMSCLLYNFMLQPMLDYAQHRHHAGTLLDWDPDHQMFVSSLAFADDILLVVNNKRDLAKFMDALDLYEMASNAKVNEEKSQAFFFVRGANDGNDLQPQDIPYPFLGDPQAEVVHLGYPFRLDGGIPQNTIDQRLNSIQAKVNILASTKTTLLARARIVNSFLLSKLWHSIRLCPVAHTLQRRINSIINPFLFLSRRNWILHKYVVAPRHLGGLGVIDTTHMFIALIGQIAANLLQSTEPLGHQFRAALQQRLWTEYKAIPAHFLLRRGLPWLAMNNVLLAQRSFLNRVVYALAQLRLSILPDWDNVSVKEILSLPFHSDLFGYTWPEIHETNTQHWERHGLRVWGDVLWYNHNEKGKEMHPYSCADSYPLVPPSPSGVKSNYVPSRGHPDTYELFSGAAGRLVKKHWIDMWRVLHPTVRKKLLDITKWFRKHPDKSKSIKNPMPHDQPFDIDTVGLPFPWHIATLAGKPLKEYTVRHARTFLAPSSVIVPDWDLGSTDQWKQVWQWHTQDSLLTSQAQSDIFLFLHRRPWLAQKPRGERRLANYDTLNEDEFAPRLRLHQDRDNPQVEAELEPVNDSYETEHVFGVAACMLCNGPKDSARHGFIECPEVQKGVWKQIMGTLKRFLAPRAVPLDAESIVLGWPTLRMPSAARARLLLWRDLAIHILSRRRHDAIVLGLSKDHRPQLSLDGFFSEHAALLVATLTNAYHGLSESKRAEFQKRWFEGGTFLQVVNGAVTFQQMSNTANSQIGRR</sequence>
<protein>
    <submittedName>
        <fullName evidence="3">Related to Retrovirus-related POL polyprotein</fullName>
    </submittedName>
</protein>
<dbReference type="CDD" id="cd01650">
    <property type="entry name" value="RT_nLTR_like"/>
    <property type="match status" value="1"/>
</dbReference>
<dbReference type="InterPro" id="IPR036691">
    <property type="entry name" value="Endo/exonu/phosph_ase_sf"/>
</dbReference>
<dbReference type="eggNOG" id="KOG1075">
    <property type="taxonomic scope" value="Eukaryota"/>
</dbReference>
<evidence type="ECO:0000256" key="1">
    <source>
        <dbReference type="SAM" id="MobiDB-lite"/>
    </source>
</evidence>
<dbReference type="OrthoDB" id="2556041at2759"/>
<dbReference type="InterPro" id="IPR043502">
    <property type="entry name" value="DNA/RNA_pol_sf"/>
</dbReference>
<proteinExistence type="predicted"/>
<feature type="compositionally biased region" description="Acidic residues" evidence="1">
    <location>
        <begin position="43"/>
        <end position="56"/>
    </location>
</feature>
<dbReference type="InterPro" id="IPR000477">
    <property type="entry name" value="RT_dom"/>
</dbReference>
<dbReference type="Gene3D" id="3.60.10.10">
    <property type="entry name" value="Endonuclease/exonuclease/phosphatase"/>
    <property type="match status" value="1"/>
</dbReference>
<reference evidence="3 4" key="1">
    <citation type="journal article" date="2012" name="Plant Cell">
        <title>Genome comparison of barley and maize smut fungi reveals targeted loss of RNA silencing components and species-specific presence of transposable elements.</title>
        <authorList>
            <person name="Laurie J.D."/>
            <person name="Ali S."/>
            <person name="Linning R."/>
            <person name="Mannhaupt G."/>
            <person name="Wong P."/>
            <person name="Gueldener U."/>
            <person name="Muensterkoetter M."/>
            <person name="Moore R."/>
            <person name="Kahmann R."/>
            <person name="Bakkeren G."/>
            <person name="Schirawski J."/>
        </authorList>
    </citation>
    <scope>NUCLEOTIDE SEQUENCE [LARGE SCALE GENOMIC DNA]</scope>
    <source>
        <strain evidence="4">Uh4875-4</strain>
    </source>
</reference>